<protein>
    <submittedName>
        <fullName evidence="1">Uncharacterized protein</fullName>
    </submittedName>
</protein>
<dbReference type="EMBL" id="AP019840">
    <property type="protein sequence ID" value="BBM51532.1"/>
    <property type="molecule type" value="Genomic_DNA"/>
</dbReference>
<evidence type="ECO:0000313" key="1">
    <source>
        <dbReference type="EMBL" id="BBM51532.1"/>
    </source>
</evidence>
<evidence type="ECO:0000313" key="2">
    <source>
        <dbReference type="Proteomes" id="UP000321378"/>
    </source>
</evidence>
<reference evidence="1 2" key="1">
    <citation type="submission" date="2019-07" db="EMBL/GenBank/DDBJ databases">
        <title>Complete Genome Sequence of Leptotrichia trevisanii Strain JMUB3935.</title>
        <authorList>
            <person name="Watanabe S."/>
            <person name="Cui L."/>
        </authorList>
    </citation>
    <scope>NUCLEOTIDE SEQUENCE [LARGE SCALE GENOMIC DNA]</scope>
    <source>
        <strain evidence="1 2">JMUB3935</strain>
    </source>
</reference>
<dbReference type="AlphaFoldDB" id="A0A510KIM2"/>
<accession>A0A510KIM2</accession>
<organism evidence="1 2">
    <name type="scientific">Leptotrichia trevisanii</name>
    <dbReference type="NCBI Taxonomy" id="109328"/>
    <lineage>
        <taxon>Bacteria</taxon>
        <taxon>Fusobacteriati</taxon>
        <taxon>Fusobacteriota</taxon>
        <taxon>Fusobacteriia</taxon>
        <taxon>Fusobacteriales</taxon>
        <taxon>Leptotrichiaceae</taxon>
        <taxon>Leptotrichia</taxon>
    </lineage>
</organism>
<dbReference type="Proteomes" id="UP000321378">
    <property type="component" value="Chromosome"/>
</dbReference>
<name>A0A510KIM2_9FUSO</name>
<sequence>MEQWKEEFIDFILWVRRVETVKVRNTGNRKKLLKDKKDWKGGKNNESYR</sequence>
<proteinExistence type="predicted"/>
<gene>
    <name evidence="1" type="ORF">JMUB3935_0499</name>
</gene>